<name>A0ACB5S1C2_9PEZI</name>
<reference evidence="1" key="1">
    <citation type="submission" date="2024-09" db="EMBL/GenBank/DDBJ databases">
        <title>Draft Genome Sequences of Neofusicoccum parvum.</title>
        <authorList>
            <person name="Ashida A."/>
            <person name="Camagna M."/>
            <person name="Tanaka A."/>
            <person name="Takemoto D."/>
        </authorList>
    </citation>
    <scope>NUCLEOTIDE SEQUENCE</scope>
    <source>
        <strain evidence="1">PPO83</strain>
    </source>
</reference>
<proteinExistence type="predicted"/>
<dbReference type="Proteomes" id="UP001165186">
    <property type="component" value="Unassembled WGS sequence"/>
</dbReference>
<keyword evidence="2" id="KW-1185">Reference proteome</keyword>
<comment type="caution">
    <text evidence="1">The sequence shown here is derived from an EMBL/GenBank/DDBJ whole genome shotgun (WGS) entry which is preliminary data.</text>
</comment>
<sequence>MDANNQDAAGTKAESSLPTTAADVKVETPTTPDAEDTTAETPVPTTPNTPTSTKRAASPNGENGSPAKKTKGRASPKKVTPARQRKAPNKTPTSARAIAATIEELSTEDRLLLSMKDQGKSWKEINDAWKAATGVEVAKSTLPNRYARLRANITSMSESDQQNLIKAKQLVEEQFEQQKWESISQKMQELGTAEKFSTSVLQKQLQKMGTTRIHTPEDPFDNVEE</sequence>
<organism evidence="1 2">
    <name type="scientific">Neofusicoccum parvum</name>
    <dbReference type="NCBI Taxonomy" id="310453"/>
    <lineage>
        <taxon>Eukaryota</taxon>
        <taxon>Fungi</taxon>
        <taxon>Dikarya</taxon>
        <taxon>Ascomycota</taxon>
        <taxon>Pezizomycotina</taxon>
        <taxon>Dothideomycetes</taxon>
        <taxon>Dothideomycetes incertae sedis</taxon>
        <taxon>Botryosphaeriales</taxon>
        <taxon>Botryosphaeriaceae</taxon>
        <taxon>Neofusicoccum</taxon>
    </lineage>
</organism>
<dbReference type="EMBL" id="BSXG01000028">
    <property type="protein sequence ID" value="GME26515.1"/>
    <property type="molecule type" value="Genomic_DNA"/>
</dbReference>
<protein>
    <submittedName>
        <fullName evidence="1">Uncharacterized protein</fullName>
    </submittedName>
</protein>
<gene>
    <name evidence="1" type="primary">g8875</name>
    <name evidence="1" type="ORF">NpPPO83_00008875</name>
</gene>
<accession>A0ACB5S1C2</accession>
<evidence type="ECO:0000313" key="2">
    <source>
        <dbReference type="Proteomes" id="UP001165186"/>
    </source>
</evidence>
<evidence type="ECO:0000313" key="1">
    <source>
        <dbReference type="EMBL" id="GME26515.1"/>
    </source>
</evidence>